<dbReference type="InterPro" id="IPR008020">
    <property type="entry name" value="G8P"/>
</dbReference>
<organism evidence="2 3">
    <name type="scientific">Neisseria iguanae</name>
    <dbReference type="NCBI Taxonomy" id="90242"/>
    <lineage>
        <taxon>Bacteria</taxon>
        <taxon>Pseudomonadati</taxon>
        <taxon>Pseudomonadota</taxon>
        <taxon>Betaproteobacteria</taxon>
        <taxon>Neisseriales</taxon>
        <taxon>Neisseriaceae</taxon>
        <taxon>Neisseria</taxon>
    </lineage>
</organism>
<feature type="signal peptide" evidence="1">
    <location>
        <begin position="1"/>
        <end position="29"/>
    </location>
</feature>
<sequence length="76" mass="7729">MQKQTFLSKHGQKVAILGAVVGASAPAMAVEIDASAITTAINGIVPVITSTGMALLSVYVVIKAFGLVTGFLARGR</sequence>
<name>A0A2P7TYK3_9NEIS</name>
<proteinExistence type="predicted"/>
<dbReference type="Pfam" id="PF05356">
    <property type="entry name" value="Phage_Coat_B"/>
    <property type="match status" value="1"/>
</dbReference>
<accession>A0A2P7TYK3</accession>
<dbReference type="AlphaFoldDB" id="A0A2P7TYK3"/>
<keyword evidence="3" id="KW-1185">Reference proteome</keyword>
<protein>
    <recommendedName>
        <fullName evidence="4">Phage coat protein</fullName>
    </recommendedName>
</protein>
<evidence type="ECO:0008006" key="4">
    <source>
        <dbReference type="Google" id="ProtNLM"/>
    </source>
</evidence>
<comment type="caution">
    <text evidence="2">The sequence shown here is derived from an EMBL/GenBank/DDBJ whole genome shotgun (WGS) entry which is preliminary data.</text>
</comment>
<feature type="chain" id="PRO_5015162739" description="Phage coat protein" evidence="1">
    <location>
        <begin position="30"/>
        <end position="76"/>
    </location>
</feature>
<evidence type="ECO:0000313" key="3">
    <source>
        <dbReference type="Proteomes" id="UP000241868"/>
    </source>
</evidence>
<gene>
    <name evidence="2" type="ORF">C7N83_09975</name>
</gene>
<evidence type="ECO:0000313" key="2">
    <source>
        <dbReference type="EMBL" id="PSJ79798.1"/>
    </source>
</evidence>
<reference evidence="2 3" key="1">
    <citation type="submission" date="2018-03" db="EMBL/GenBank/DDBJ databases">
        <title>Neisseria weixii sp. nov., isolated from the intestinal contents of Tibetan Plateau pika (Ochotona curzoniae) in Yushu, Qinghai Province, China.</title>
        <authorList>
            <person name="Gui Z."/>
        </authorList>
    </citation>
    <scope>NUCLEOTIDE SEQUENCE [LARGE SCALE GENOMIC DNA]</scope>
    <source>
        <strain evidence="2 3">ATCC 51483</strain>
    </source>
</reference>
<dbReference type="Proteomes" id="UP000241868">
    <property type="component" value="Unassembled WGS sequence"/>
</dbReference>
<dbReference type="RefSeq" id="WP_106742409.1">
    <property type="nucleotide sequence ID" value="NZ_PXYY01000071.1"/>
</dbReference>
<dbReference type="EMBL" id="PXYY01000071">
    <property type="protein sequence ID" value="PSJ79798.1"/>
    <property type="molecule type" value="Genomic_DNA"/>
</dbReference>
<evidence type="ECO:0000256" key="1">
    <source>
        <dbReference type="SAM" id="SignalP"/>
    </source>
</evidence>
<keyword evidence="1" id="KW-0732">Signal</keyword>